<feature type="compositionally biased region" description="Low complexity" evidence="1">
    <location>
        <begin position="71"/>
        <end position="83"/>
    </location>
</feature>
<dbReference type="KEGG" id="caml:H6X83_04315"/>
<evidence type="ECO:0000256" key="2">
    <source>
        <dbReference type="SAM" id="Phobius"/>
    </source>
</evidence>
<dbReference type="EMBL" id="CP060696">
    <property type="protein sequence ID" value="QNO18862.1"/>
    <property type="molecule type" value="Genomic_DNA"/>
</dbReference>
<organism evidence="3 4">
    <name type="scientific">Caproicibacterium amylolyticum</name>
    <dbReference type="NCBI Taxonomy" id="2766537"/>
    <lineage>
        <taxon>Bacteria</taxon>
        <taxon>Bacillati</taxon>
        <taxon>Bacillota</taxon>
        <taxon>Clostridia</taxon>
        <taxon>Eubacteriales</taxon>
        <taxon>Oscillospiraceae</taxon>
        <taxon>Caproicibacterium</taxon>
    </lineage>
</organism>
<protein>
    <submittedName>
        <fullName evidence="3">5-bromo-4-chloroindolyl phosphate hydrolysis family protein</fullName>
    </submittedName>
</protein>
<dbReference type="AlphaFoldDB" id="A0A7G9WJK0"/>
<name>A0A7G9WJK0_9FIRM</name>
<keyword evidence="2" id="KW-1133">Transmembrane helix</keyword>
<reference evidence="3 4" key="1">
    <citation type="submission" date="2020-08" db="EMBL/GenBank/DDBJ databases">
        <authorList>
            <person name="Ren C."/>
            <person name="Gu Y."/>
            <person name="Xu Y."/>
        </authorList>
    </citation>
    <scope>NUCLEOTIDE SEQUENCE [LARGE SCALE GENOMIC DNA]</scope>
    <source>
        <strain evidence="3 4">LBM18003</strain>
    </source>
</reference>
<keyword evidence="2" id="KW-0472">Membrane</keyword>
<feature type="region of interest" description="Disordered" evidence="1">
    <location>
        <begin position="44"/>
        <end position="135"/>
    </location>
</feature>
<dbReference type="RefSeq" id="WP_212507931.1">
    <property type="nucleotide sequence ID" value="NZ_CP060696.1"/>
</dbReference>
<evidence type="ECO:0000313" key="3">
    <source>
        <dbReference type="EMBL" id="QNO18862.1"/>
    </source>
</evidence>
<feature type="transmembrane region" description="Helical" evidence="2">
    <location>
        <begin position="171"/>
        <end position="196"/>
    </location>
</feature>
<dbReference type="Pfam" id="PF10112">
    <property type="entry name" value="Halogen_Hydrol"/>
    <property type="match status" value="1"/>
</dbReference>
<evidence type="ECO:0000256" key="1">
    <source>
        <dbReference type="SAM" id="MobiDB-lite"/>
    </source>
</evidence>
<dbReference type="Proteomes" id="UP000516046">
    <property type="component" value="Chromosome"/>
</dbReference>
<feature type="region of interest" description="Disordered" evidence="1">
    <location>
        <begin position="434"/>
        <end position="454"/>
    </location>
</feature>
<accession>A0A7G9WJK0</accession>
<dbReference type="InterPro" id="IPR018770">
    <property type="entry name" value="ChloroindolylP_hydrolase"/>
</dbReference>
<sequence length="454" mass="50138">MGNSHFNRKIGRAVRDAVRSGRFEDIGRVVGDTMHEVADEVNETFGGQQPTGHHPPHPYAPDGQQNGGYYGYTTQTPPQQGQQAPPPEDPNGFVPPEEQPGYVPPQGRPMYRDPAAWKPRHSRSRTRHNPSVRGLPGSVSGTLCSVLGTIIGVPMLIADVVLVATAAASGIALQTFIIDGALMAPITLVSFGCAGYGGRLRRRVRRFSRYQAALGGAAFGRVAQLAETAGETPARTVKDLKKMITVGVYPNGHFNQDETCFMIDDETYQEYLDAEKSHLVKEQAARAEEEKKKADPKSAELEAVRREGNEYLLEIRAANDEIPDEVVSGKLYQLENVTGRIFQCVEQHPAKLPDIRKFMRYYLPTTLKLVKSYQEFDKQPVQGENIRKAKDEIEHALDTINTAFANLLDSLFADDAFDVSTDISTLETMLKQEGLTGSDFKQPPEEEAPEIKLS</sequence>
<keyword evidence="4" id="KW-1185">Reference proteome</keyword>
<gene>
    <name evidence="3" type="ORF">H6X83_04315</name>
</gene>
<keyword evidence="2" id="KW-0812">Transmembrane</keyword>
<proteinExistence type="predicted"/>
<evidence type="ECO:0000313" key="4">
    <source>
        <dbReference type="Proteomes" id="UP000516046"/>
    </source>
</evidence>
<feature type="compositionally biased region" description="Basic residues" evidence="1">
    <location>
        <begin position="118"/>
        <end position="130"/>
    </location>
</feature>
<feature type="transmembrane region" description="Helical" evidence="2">
    <location>
        <begin position="143"/>
        <end position="165"/>
    </location>
</feature>